<comment type="subcellular location">
    <subcellularLocation>
        <location evidence="1">Cell envelope</location>
    </subcellularLocation>
</comment>
<dbReference type="SUPFAM" id="SSF52833">
    <property type="entry name" value="Thioredoxin-like"/>
    <property type="match status" value="1"/>
</dbReference>
<dbReference type="Gene3D" id="3.40.30.10">
    <property type="entry name" value="Glutaredoxin"/>
    <property type="match status" value="1"/>
</dbReference>
<dbReference type="InterPro" id="IPR000866">
    <property type="entry name" value="AhpC/TSA"/>
</dbReference>
<keyword evidence="3" id="KW-0735">Signal-anchor</keyword>
<dbReference type="GO" id="GO:0030313">
    <property type="term" value="C:cell envelope"/>
    <property type="evidence" value="ECO:0007669"/>
    <property type="project" value="UniProtKB-SubCell"/>
</dbReference>
<keyword evidence="8" id="KW-1185">Reference proteome</keyword>
<keyword evidence="3" id="KW-0812">Transmembrane</keyword>
<dbReference type="InterPro" id="IPR050553">
    <property type="entry name" value="Thioredoxin_ResA/DsbE_sf"/>
</dbReference>
<reference evidence="7 8" key="1">
    <citation type="submission" date="2017-07" db="EMBL/GenBank/DDBJ databases">
        <title>Fictibacillus sp. nov. GDSW-R2A3 Genome sequencing and assembly.</title>
        <authorList>
            <person name="Mayilraj S."/>
        </authorList>
    </citation>
    <scope>NUCLEOTIDE SEQUENCE [LARGE SCALE GENOMIC DNA]</scope>
    <source>
        <strain evidence="7 8">GDSW-R2A3</strain>
    </source>
</reference>
<evidence type="ECO:0000313" key="8">
    <source>
        <dbReference type="Proteomes" id="UP000215059"/>
    </source>
</evidence>
<evidence type="ECO:0000256" key="1">
    <source>
        <dbReference type="ARBA" id="ARBA00004196"/>
    </source>
</evidence>
<comment type="caution">
    <text evidence="7">The sequence shown here is derived from an EMBL/GenBank/DDBJ whole genome shotgun (WGS) entry which is preliminary data.</text>
</comment>
<accession>A0A235FC99</accession>
<dbReference type="OrthoDB" id="25753at2"/>
<dbReference type="Proteomes" id="UP000215059">
    <property type="component" value="Unassembled WGS sequence"/>
</dbReference>
<dbReference type="CDD" id="cd02966">
    <property type="entry name" value="TlpA_like_family"/>
    <property type="match status" value="1"/>
</dbReference>
<dbReference type="GO" id="GO:0017004">
    <property type="term" value="P:cytochrome complex assembly"/>
    <property type="evidence" value="ECO:0007669"/>
    <property type="project" value="UniProtKB-KW"/>
</dbReference>
<keyword evidence="5" id="KW-0676">Redox-active center</keyword>
<dbReference type="NCBIfam" id="NF002854">
    <property type="entry name" value="PRK03147.1"/>
    <property type="match status" value="1"/>
</dbReference>
<dbReference type="GO" id="GO:0016491">
    <property type="term" value="F:oxidoreductase activity"/>
    <property type="evidence" value="ECO:0007669"/>
    <property type="project" value="InterPro"/>
</dbReference>
<sequence length="175" mass="20134">MKRNGRFWFRSILLALIAAAIGYTVYSSFFIKERTLVNSGDQAPDFVLTDVNGKEVRLSDYRGKGVFLNFWGTWCKPCEREMPYMERQFKVYKEQGVEILAVNVGESNIAVEDFRDKYRLTFSIPLDKNRDVTRAYGIGPIPTTLTIDKNGKVVEKTSRSLSNKDIVQMMEKIKP</sequence>
<protein>
    <submittedName>
        <fullName evidence="7">Thiol-disulfide oxidoreductase</fullName>
    </submittedName>
</protein>
<dbReference type="Pfam" id="PF00578">
    <property type="entry name" value="AhpC-TSA"/>
    <property type="match status" value="1"/>
</dbReference>
<dbReference type="GO" id="GO:0016209">
    <property type="term" value="F:antioxidant activity"/>
    <property type="evidence" value="ECO:0007669"/>
    <property type="project" value="InterPro"/>
</dbReference>
<gene>
    <name evidence="7" type="ORF">CGZ90_00485</name>
</gene>
<keyword evidence="4" id="KW-1015">Disulfide bond</keyword>
<dbReference type="PROSITE" id="PS51352">
    <property type="entry name" value="THIOREDOXIN_2"/>
    <property type="match status" value="1"/>
</dbReference>
<dbReference type="EMBL" id="NOII01000001">
    <property type="protein sequence ID" value="OYD58415.1"/>
    <property type="molecule type" value="Genomic_DNA"/>
</dbReference>
<name>A0A235FC99_9BACL</name>
<dbReference type="InterPro" id="IPR036249">
    <property type="entry name" value="Thioredoxin-like_sf"/>
</dbReference>
<evidence type="ECO:0000256" key="3">
    <source>
        <dbReference type="ARBA" id="ARBA00022968"/>
    </source>
</evidence>
<evidence type="ECO:0000256" key="4">
    <source>
        <dbReference type="ARBA" id="ARBA00023157"/>
    </source>
</evidence>
<keyword evidence="2" id="KW-0201">Cytochrome c-type biogenesis</keyword>
<evidence type="ECO:0000313" key="7">
    <source>
        <dbReference type="EMBL" id="OYD58415.1"/>
    </source>
</evidence>
<feature type="domain" description="Thioredoxin" evidence="6">
    <location>
        <begin position="37"/>
        <end position="175"/>
    </location>
</feature>
<evidence type="ECO:0000256" key="2">
    <source>
        <dbReference type="ARBA" id="ARBA00022748"/>
    </source>
</evidence>
<dbReference type="PANTHER" id="PTHR42852:SF6">
    <property type="entry name" value="THIOL:DISULFIDE INTERCHANGE PROTEIN DSBE"/>
    <property type="match status" value="1"/>
</dbReference>
<dbReference type="InterPro" id="IPR013766">
    <property type="entry name" value="Thioredoxin_domain"/>
</dbReference>
<proteinExistence type="predicted"/>
<evidence type="ECO:0000259" key="6">
    <source>
        <dbReference type="PROSITE" id="PS51352"/>
    </source>
</evidence>
<dbReference type="PANTHER" id="PTHR42852">
    <property type="entry name" value="THIOL:DISULFIDE INTERCHANGE PROTEIN DSBE"/>
    <property type="match status" value="1"/>
</dbReference>
<dbReference type="AlphaFoldDB" id="A0A235FC99"/>
<evidence type="ECO:0000256" key="5">
    <source>
        <dbReference type="ARBA" id="ARBA00023284"/>
    </source>
</evidence>
<organism evidence="7 8">
    <name type="scientific">Fictibacillus aquaticus</name>
    <dbReference type="NCBI Taxonomy" id="2021314"/>
    <lineage>
        <taxon>Bacteria</taxon>
        <taxon>Bacillati</taxon>
        <taxon>Bacillota</taxon>
        <taxon>Bacilli</taxon>
        <taxon>Bacillales</taxon>
        <taxon>Fictibacillaceae</taxon>
        <taxon>Fictibacillus</taxon>
    </lineage>
</organism>
<dbReference type="RefSeq" id="WP_094250377.1">
    <property type="nucleotide sequence ID" value="NZ_JBHLXL010000001.1"/>
</dbReference>